<keyword evidence="2" id="KW-0812">Transmembrane</keyword>
<gene>
    <name evidence="4" type="ORF">PFLG_02453</name>
</gene>
<evidence type="ECO:0000259" key="3">
    <source>
        <dbReference type="PROSITE" id="PS50908"/>
    </source>
</evidence>
<dbReference type="Gene3D" id="3.10.110.10">
    <property type="entry name" value="Ubiquitin Conjugating Enzyme"/>
    <property type="match status" value="1"/>
</dbReference>
<dbReference type="Proteomes" id="UP000054566">
    <property type="component" value="Unassembled WGS sequence"/>
</dbReference>
<keyword evidence="2" id="KW-0472">Membrane</keyword>
<dbReference type="InterPro" id="IPR016135">
    <property type="entry name" value="UBQ-conjugating_enzyme/RWD"/>
</dbReference>
<feature type="transmembrane region" description="Helical" evidence="2">
    <location>
        <begin position="435"/>
        <end position="459"/>
    </location>
</feature>
<evidence type="ECO:0000313" key="4">
    <source>
        <dbReference type="EMBL" id="KNC37349.1"/>
    </source>
</evidence>
<dbReference type="OrthoDB" id="341578at2759"/>
<evidence type="ECO:0000256" key="2">
    <source>
        <dbReference type="SAM" id="Phobius"/>
    </source>
</evidence>
<dbReference type="SUPFAM" id="SSF54495">
    <property type="entry name" value="UBC-like"/>
    <property type="match status" value="1"/>
</dbReference>
<dbReference type="EMBL" id="GG664482">
    <property type="protein sequence ID" value="KNC37349.1"/>
    <property type="molecule type" value="Genomic_DNA"/>
</dbReference>
<feature type="domain" description="RWD" evidence="3">
    <location>
        <begin position="64"/>
        <end position="165"/>
    </location>
</feature>
<dbReference type="Pfam" id="PF05773">
    <property type="entry name" value="RWD"/>
    <property type="match status" value="1"/>
</dbReference>
<sequence>MDNDNNKRKKTKKKKVRNVNNKNKNQDEQNYTEQYADQLEEILAHVKKSDLPKDLMKRNEYIKNSKDLSENIIVDINDEINKNTCLTFSMFLNIDNIMEKYKVTFMYEKIYPYSYPNVVIHMNTKLNEEQKNDVTLNIRKICAKNYGRITLFEICLFINEYLNKIFNNDFQNLWEEMNYRIDDTSFKKDRDNEIYNDLHNEIEDGRKLDNYKNVQNDNNDDDYKKNNEHMNNQSDGIYEHMKNHQCDQKGYYDNGACLNDQIESKKKKTQILYEHGIQYDEIEINNKNKHIDNYIKDTYNFHSQPYNKKGYYNNEYLKEMYLSKNNDNETINDEKNLDHNSTNTLENYNYLQNNIINEQKYFLNTYNFNSISGFSSINSCLINQQQYEINRKKEEWETKIKTNFLENKLNSKNIMNNSENYDMIIQLRHSIDTNVYIIHSYVLLNISYFLTFFFNHMVFCNRDFNLFCNILNDKKGIQKNKKNKKNEELFKEYLNDIINLRNSKKKKNFLLKNYQDEEKNKQNYYIPAVHFFCSEYQFYANKNCVITQNKNNKTLHNILNEINHNRLKKVIHHYKLVRKINIKKIICELAKLTKIHHKYLARYHFSWFEKEKIINKEQKNNQKINQVNDLMKNVIINRLDHNVHYMEEHYKTEVEDNIIMINKDKIK</sequence>
<reference evidence="5" key="2">
    <citation type="submission" date="2015-07" db="EMBL/GenBank/DDBJ databases">
        <title>The genome sequence of Plasmodium falciparum RAJ116.</title>
        <authorList>
            <consortium name="The Broad Institute Genome Sequencing Platform"/>
            <person name="Volkman S.K."/>
            <person name="Neafsey D.E."/>
            <person name="Dash A.P."/>
            <person name="Chitnis C.E."/>
            <person name="Hartl D.L."/>
            <person name="Young S.K."/>
            <person name="Kodira C.D."/>
            <person name="Zeng Q."/>
            <person name="Koehrsen M."/>
            <person name="Godfrey P."/>
            <person name="Alvarado L."/>
            <person name="Berlin A."/>
            <person name="Borenstein D."/>
            <person name="Chen Z."/>
            <person name="Engels R."/>
            <person name="Freedman E."/>
            <person name="Gellesch M."/>
            <person name="Goldberg J."/>
            <person name="Griggs A."/>
            <person name="Gujja S."/>
            <person name="Heiman D."/>
            <person name="Hepburn T."/>
            <person name="Howarth C."/>
            <person name="Jen D."/>
            <person name="Larson L."/>
            <person name="Lewis B."/>
            <person name="Mehta T."/>
            <person name="Park D."/>
            <person name="Pearson M."/>
            <person name="Roberts A."/>
            <person name="Saif S."/>
            <person name="Shea T."/>
            <person name="Shenoy N."/>
            <person name="Sisk P."/>
            <person name="Stolte C."/>
            <person name="Sykes S."/>
            <person name="Walk T."/>
            <person name="White J."/>
            <person name="Yandava C."/>
            <person name="Wirth D.F."/>
            <person name="Nusbaum C."/>
            <person name="Birren B."/>
        </authorList>
    </citation>
    <scope>NUCLEOTIDE SEQUENCE [LARGE SCALE GENOMIC DNA]</scope>
    <source>
        <strain evidence="5">RAJ116</strain>
    </source>
</reference>
<feature type="region of interest" description="Disordered" evidence="1">
    <location>
        <begin position="1"/>
        <end position="31"/>
    </location>
</feature>
<accession>A0A0L0D104</accession>
<protein>
    <recommendedName>
        <fullName evidence="3">RWD domain-containing protein</fullName>
    </recommendedName>
</protein>
<keyword evidence="2" id="KW-1133">Transmembrane helix</keyword>
<reference evidence="5" key="1">
    <citation type="submission" date="2015-07" db="EMBL/GenBank/DDBJ databases">
        <title>Annotation of Plasmodium falciparum RAJ116.</title>
        <authorList>
            <consortium name="The Broad Institute Genome Sequencing Platform"/>
            <person name="Volkman S.K."/>
            <person name="Neafsey D.E."/>
            <person name="Dash A.P."/>
            <person name="Chitnis C.E."/>
            <person name="Hartl D.L."/>
            <person name="Young S.K."/>
            <person name="Zeng Q."/>
            <person name="Koehrsen M."/>
            <person name="Alvarado L."/>
            <person name="Berlin A."/>
            <person name="Borenstein D."/>
            <person name="Chapman S.B."/>
            <person name="Chen Z."/>
            <person name="Engels R."/>
            <person name="Freedman E."/>
            <person name="Gellesch M."/>
            <person name="Goldberg J."/>
            <person name="Griggs A."/>
            <person name="Gujja S."/>
            <person name="Heilman E.R."/>
            <person name="Heiman D.I."/>
            <person name="Howarth C."/>
            <person name="Jen D."/>
            <person name="Larson L."/>
            <person name="Mehta T."/>
            <person name="Neiman D."/>
            <person name="Park D."/>
            <person name="Pearson M."/>
            <person name="Roberts A."/>
            <person name="Saif S."/>
            <person name="Shea T."/>
            <person name="Shenoy N."/>
            <person name="Sisk P."/>
            <person name="Stolte C."/>
            <person name="Sykes S."/>
            <person name="Walk T."/>
            <person name="White J."/>
            <person name="Yandava C."/>
            <person name="Haas B."/>
            <person name="Henn M.R."/>
            <person name="Nusbaum C."/>
            <person name="Birren B."/>
        </authorList>
    </citation>
    <scope>NUCLEOTIDE SEQUENCE [LARGE SCALE GENOMIC DNA]</scope>
    <source>
        <strain evidence="5">RAJ116</strain>
    </source>
</reference>
<name>A0A0L0D104_PLAFA</name>
<proteinExistence type="predicted"/>
<feature type="compositionally biased region" description="Basic residues" evidence="1">
    <location>
        <begin position="7"/>
        <end position="17"/>
    </location>
</feature>
<evidence type="ECO:0000256" key="1">
    <source>
        <dbReference type="SAM" id="MobiDB-lite"/>
    </source>
</evidence>
<organism evidence="4 5">
    <name type="scientific">Plasmodium falciparum RAJ116</name>
    <dbReference type="NCBI Taxonomy" id="580058"/>
    <lineage>
        <taxon>Eukaryota</taxon>
        <taxon>Sar</taxon>
        <taxon>Alveolata</taxon>
        <taxon>Apicomplexa</taxon>
        <taxon>Aconoidasida</taxon>
        <taxon>Haemosporida</taxon>
        <taxon>Plasmodiidae</taxon>
        <taxon>Plasmodium</taxon>
        <taxon>Plasmodium (Laverania)</taxon>
    </lineage>
</organism>
<dbReference type="AlphaFoldDB" id="A0A0L0D104"/>
<evidence type="ECO:0000313" key="5">
    <source>
        <dbReference type="Proteomes" id="UP000054566"/>
    </source>
</evidence>
<dbReference type="InterPro" id="IPR006575">
    <property type="entry name" value="RWD_dom"/>
</dbReference>
<dbReference type="PROSITE" id="PS50908">
    <property type="entry name" value="RWD"/>
    <property type="match status" value="1"/>
</dbReference>